<dbReference type="InterPro" id="IPR011256">
    <property type="entry name" value="Reg_factor_effector_dom_sf"/>
</dbReference>
<dbReference type="Pfam" id="PF13411">
    <property type="entry name" value="MerR_1"/>
    <property type="match status" value="1"/>
</dbReference>
<dbReference type="PANTHER" id="PTHR30204:SF97">
    <property type="entry name" value="MERR FAMILY REGULATORY PROTEIN"/>
    <property type="match status" value="1"/>
</dbReference>
<dbReference type="Gene3D" id="3.20.80.10">
    <property type="entry name" value="Regulatory factor, effector binding domain"/>
    <property type="match status" value="1"/>
</dbReference>
<dbReference type="AlphaFoldDB" id="A0AAW4VK62"/>
<dbReference type="InterPro" id="IPR009061">
    <property type="entry name" value="DNA-bd_dom_put_sf"/>
</dbReference>
<dbReference type="InterPro" id="IPR000551">
    <property type="entry name" value="MerR-type_HTH_dom"/>
</dbReference>
<accession>A0AAW4VK62</accession>
<dbReference type="InterPro" id="IPR010499">
    <property type="entry name" value="AraC_E-bd"/>
</dbReference>
<organism evidence="3 4">
    <name type="scientific">Faecalibacillus intestinalis</name>
    <dbReference type="NCBI Taxonomy" id="1982626"/>
    <lineage>
        <taxon>Bacteria</taxon>
        <taxon>Bacillati</taxon>
        <taxon>Bacillota</taxon>
        <taxon>Erysipelotrichia</taxon>
        <taxon>Erysipelotrichales</taxon>
        <taxon>Coprobacillaceae</taxon>
        <taxon>Faecalibacillus</taxon>
    </lineage>
</organism>
<reference evidence="3" key="1">
    <citation type="submission" date="2021-10" db="EMBL/GenBank/DDBJ databases">
        <title>Collection of gut derived symbiotic bacterial strains cultured from healthy donors.</title>
        <authorList>
            <person name="Lin H."/>
            <person name="Littmann E."/>
            <person name="Kohout C."/>
            <person name="Pamer E.G."/>
        </authorList>
    </citation>
    <scope>NUCLEOTIDE SEQUENCE</scope>
    <source>
        <strain evidence="3">DFI.5.2</strain>
    </source>
</reference>
<dbReference type="RefSeq" id="WP_117782298.1">
    <property type="nucleotide sequence ID" value="NZ_JAJDKQ010000024.1"/>
</dbReference>
<name>A0AAW4VK62_9FIRM</name>
<evidence type="ECO:0000259" key="2">
    <source>
        <dbReference type="PROSITE" id="PS50937"/>
    </source>
</evidence>
<dbReference type="InterPro" id="IPR047057">
    <property type="entry name" value="MerR_fam"/>
</dbReference>
<evidence type="ECO:0000313" key="3">
    <source>
        <dbReference type="EMBL" id="MCB8562525.1"/>
    </source>
</evidence>
<sequence length="263" mass="31005">MLKIGEFSKLSHLTIKALRFYEKRGLLIPRKVDEQTGYRFYETSQLKEAARIKSYRQLGLTIEEIQAINQGTNLKEVLISKSKVLESQKEEIESRLLMIHHLLDDNEIQYQVIEKMIPETIVYYSEVKVKSYSDMMKIIPSLKKECKELNPHVKCKNPPYEFCEYLDNEHKESDIWIRHNEAMECMGEESARIMFKKIPETKVLSIFYKGAYDEIGVAYSFLMKYVEDNGYQVSGRSRECYIDGIWNKESVDEWLTEIQIPIV</sequence>
<dbReference type="GO" id="GO:0003677">
    <property type="term" value="F:DNA binding"/>
    <property type="evidence" value="ECO:0007669"/>
    <property type="project" value="UniProtKB-KW"/>
</dbReference>
<dbReference type="GO" id="GO:0003700">
    <property type="term" value="F:DNA-binding transcription factor activity"/>
    <property type="evidence" value="ECO:0007669"/>
    <property type="project" value="InterPro"/>
</dbReference>
<dbReference type="Pfam" id="PF06445">
    <property type="entry name" value="GyrI-like"/>
    <property type="match status" value="1"/>
</dbReference>
<comment type="caution">
    <text evidence="3">The sequence shown here is derived from an EMBL/GenBank/DDBJ whole genome shotgun (WGS) entry which is preliminary data.</text>
</comment>
<dbReference type="PROSITE" id="PS50937">
    <property type="entry name" value="HTH_MERR_2"/>
    <property type="match status" value="1"/>
</dbReference>
<dbReference type="SMART" id="SM00422">
    <property type="entry name" value="HTH_MERR"/>
    <property type="match status" value="1"/>
</dbReference>
<keyword evidence="1" id="KW-0238">DNA-binding</keyword>
<dbReference type="SMART" id="SM00871">
    <property type="entry name" value="AraC_E_bind"/>
    <property type="match status" value="1"/>
</dbReference>
<dbReference type="EMBL" id="JAJDKQ010000024">
    <property type="protein sequence ID" value="MCB8562525.1"/>
    <property type="molecule type" value="Genomic_DNA"/>
</dbReference>
<feature type="domain" description="HTH merR-type" evidence="2">
    <location>
        <begin position="1"/>
        <end position="71"/>
    </location>
</feature>
<dbReference type="Proteomes" id="UP001197827">
    <property type="component" value="Unassembled WGS sequence"/>
</dbReference>
<evidence type="ECO:0000256" key="1">
    <source>
        <dbReference type="ARBA" id="ARBA00023125"/>
    </source>
</evidence>
<proteinExistence type="predicted"/>
<dbReference type="SUPFAM" id="SSF55136">
    <property type="entry name" value="Probable bacterial effector-binding domain"/>
    <property type="match status" value="1"/>
</dbReference>
<dbReference type="Gene3D" id="1.10.1660.10">
    <property type="match status" value="1"/>
</dbReference>
<gene>
    <name evidence="3" type="ORF">LJD74_11030</name>
</gene>
<dbReference type="InterPro" id="IPR029442">
    <property type="entry name" value="GyrI-like"/>
</dbReference>
<dbReference type="PANTHER" id="PTHR30204">
    <property type="entry name" value="REDOX-CYCLING DRUG-SENSING TRANSCRIPTIONAL ACTIVATOR SOXR"/>
    <property type="match status" value="1"/>
</dbReference>
<dbReference type="SUPFAM" id="SSF46955">
    <property type="entry name" value="Putative DNA-binding domain"/>
    <property type="match status" value="1"/>
</dbReference>
<evidence type="ECO:0000313" key="4">
    <source>
        <dbReference type="Proteomes" id="UP001197827"/>
    </source>
</evidence>
<protein>
    <submittedName>
        <fullName evidence="3">MerR family transcriptional regulator</fullName>
    </submittedName>
</protein>